<organism evidence="1">
    <name type="scientific">Brassica oleracea</name>
    <name type="common">Wild cabbage</name>
    <dbReference type="NCBI Taxonomy" id="3712"/>
    <lineage>
        <taxon>Eukaryota</taxon>
        <taxon>Viridiplantae</taxon>
        <taxon>Streptophyta</taxon>
        <taxon>Embryophyta</taxon>
        <taxon>Tracheophyta</taxon>
        <taxon>Spermatophyta</taxon>
        <taxon>Magnoliopsida</taxon>
        <taxon>eudicotyledons</taxon>
        <taxon>Gunneridae</taxon>
        <taxon>Pentapetalae</taxon>
        <taxon>rosids</taxon>
        <taxon>malvids</taxon>
        <taxon>Brassicales</taxon>
        <taxon>Brassicaceae</taxon>
        <taxon>Brassiceae</taxon>
        <taxon>Brassica</taxon>
    </lineage>
</organism>
<evidence type="ECO:0000313" key="1">
    <source>
        <dbReference type="EMBL" id="VDD48945.1"/>
    </source>
</evidence>
<dbReference type="AlphaFoldDB" id="A0A3P6FTR7"/>
<proteinExistence type="predicted"/>
<gene>
    <name evidence="1" type="ORF">BOLC1T01334H</name>
</gene>
<dbReference type="EMBL" id="LR031878">
    <property type="protein sequence ID" value="VDD48945.1"/>
    <property type="molecule type" value="Genomic_DNA"/>
</dbReference>
<protein>
    <submittedName>
        <fullName evidence="1">Uncharacterized protein</fullName>
    </submittedName>
</protein>
<sequence length="89" mass="10109">MSNTFVRGKPELMTKLRRKVASARIKKDIKAAKARAAEAEKNGSVGDQPPPIKKMSLRDARIRFNQIMRPLKKAKAKTPLENTFLHLRI</sequence>
<accession>A0A3P6FTR7</accession>
<reference evidence="1" key="1">
    <citation type="submission" date="2018-11" db="EMBL/GenBank/DDBJ databases">
        <authorList>
            <consortium name="Genoscope - CEA"/>
            <person name="William W."/>
        </authorList>
    </citation>
    <scope>NUCLEOTIDE SEQUENCE</scope>
</reference>
<name>A0A3P6FTR7_BRAOL</name>